<dbReference type="Pfam" id="PF00440">
    <property type="entry name" value="TetR_N"/>
    <property type="match status" value="1"/>
</dbReference>
<dbReference type="Proteomes" id="UP001229651">
    <property type="component" value="Unassembled WGS sequence"/>
</dbReference>
<organism evidence="3 4">
    <name type="scientific">Amycolatopsis thermophila</name>
    <dbReference type="NCBI Taxonomy" id="206084"/>
    <lineage>
        <taxon>Bacteria</taxon>
        <taxon>Bacillati</taxon>
        <taxon>Actinomycetota</taxon>
        <taxon>Actinomycetes</taxon>
        <taxon>Pseudonocardiales</taxon>
        <taxon>Pseudonocardiaceae</taxon>
        <taxon>Amycolatopsis</taxon>
    </lineage>
</organism>
<keyword evidence="1" id="KW-0238">DNA-binding</keyword>
<gene>
    <name evidence="3" type="ORF">FB470_006755</name>
</gene>
<proteinExistence type="predicted"/>
<accession>A0ABU0F6L8</accession>
<feature type="domain" description="HTH tetR-type" evidence="2">
    <location>
        <begin position="2"/>
        <end position="28"/>
    </location>
</feature>
<evidence type="ECO:0000256" key="1">
    <source>
        <dbReference type="ARBA" id="ARBA00023125"/>
    </source>
</evidence>
<dbReference type="SUPFAM" id="SSF46689">
    <property type="entry name" value="Homeodomain-like"/>
    <property type="match status" value="1"/>
</dbReference>
<sequence>MVRDIARAVGIAPVSIYQHFAGRAEVVRGLLRFDFARLRTPLRSRTRATAA</sequence>
<comment type="caution">
    <text evidence="3">The sequence shown here is derived from an EMBL/GenBank/DDBJ whole genome shotgun (WGS) entry which is preliminary data.</text>
</comment>
<evidence type="ECO:0000313" key="3">
    <source>
        <dbReference type="EMBL" id="MDQ0382761.1"/>
    </source>
</evidence>
<evidence type="ECO:0000313" key="4">
    <source>
        <dbReference type="Proteomes" id="UP001229651"/>
    </source>
</evidence>
<dbReference type="RefSeq" id="WP_306998218.1">
    <property type="nucleotide sequence ID" value="NZ_JAUSUT010000001.1"/>
</dbReference>
<dbReference type="Gene3D" id="1.10.357.10">
    <property type="entry name" value="Tetracycline Repressor, domain 2"/>
    <property type="match status" value="1"/>
</dbReference>
<evidence type="ECO:0000259" key="2">
    <source>
        <dbReference type="Pfam" id="PF00440"/>
    </source>
</evidence>
<protein>
    <submittedName>
        <fullName evidence="3">AcrR family transcriptional regulator</fullName>
    </submittedName>
</protein>
<keyword evidence="4" id="KW-1185">Reference proteome</keyword>
<dbReference type="InterPro" id="IPR001647">
    <property type="entry name" value="HTH_TetR"/>
</dbReference>
<name>A0ABU0F6L8_9PSEU</name>
<dbReference type="InterPro" id="IPR009057">
    <property type="entry name" value="Homeodomain-like_sf"/>
</dbReference>
<dbReference type="EMBL" id="JAUSUT010000001">
    <property type="protein sequence ID" value="MDQ0382761.1"/>
    <property type="molecule type" value="Genomic_DNA"/>
</dbReference>
<reference evidence="3 4" key="1">
    <citation type="submission" date="2023-07" db="EMBL/GenBank/DDBJ databases">
        <title>Sequencing the genomes of 1000 actinobacteria strains.</title>
        <authorList>
            <person name="Klenk H.-P."/>
        </authorList>
    </citation>
    <scope>NUCLEOTIDE SEQUENCE [LARGE SCALE GENOMIC DNA]</scope>
    <source>
        <strain evidence="3 4">DSM 45805</strain>
    </source>
</reference>